<dbReference type="STRING" id="1122247.GCA_000379865_02231"/>
<evidence type="ECO:0000313" key="2">
    <source>
        <dbReference type="Proteomes" id="UP000006265"/>
    </source>
</evidence>
<sequence>MTAAARRAGPTFRPFGDMTPKEFAHKVFARQWAIWVVALIFLAAFGLVITEYWRRGALVLAIGVGVAAVLRLVLPEEKAGLLVVRSRFIDVATTATVSAAMFYIAWTIDPLGTG</sequence>
<protein>
    <submittedName>
        <fullName evidence="1">Uncharacterized protein</fullName>
    </submittedName>
</protein>
<evidence type="ECO:0000313" key="1">
    <source>
        <dbReference type="EMBL" id="EKF24711.1"/>
    </source>
</evidence>
<dbReference type="EMBL" id="AMRA01000032">
    <property type="protein sequence ID" value="EKF24711.1"/>
    <property type="molecule type" value="Genomic_DNA"/>
</dbReference>
<comment type="caution">
    <text evidence="1">The sequence shown here is derived from an EMBL/GenBank/DDBJ whole genome shotgun (WGS) entry which is preliminary data.</text>
</comment>
<dbReference type="PATRIC" id="fig|1122247.3.peg.1198"/>
<dbReference type="AlphaFoldDB" id="K5BHB4"/>
<name>K5BHB4_MYCHD</name>
<dbReference type="Proteomes" id="UP000006265">
    <property type="component" value="Unassembled WGS sequence"/>
</dbReference>
<dbReference type="InterPro" id="IPR021385">
    <property type="entry name" value="DUF3017"/>
</dbReference>
<proteinExistence type="predicted"/>
<accession>K5BHB4</accession>
<organism evidence="1 2">
    <name type="scientific">Mycolicibacterium hassiacum (strain DSM 44199 / CIP 105218 / JCM 12690 / 3849)</name>
    <name type="common">Mycobacterium hassiacum</name>
    <dbReference type="NCBI Taxonomy" id="1122247"/>
    <lineage>
        <taxon>Bacteria</taxon>
        <taxon>Bacillati</taxon>
        <taxon>Actinomycetota</taxon>
        <taxon>Actinomycetes</taxon>
        <taxon>Mycobacteriales</taxon>
        <taxon>Mycobacteriaceae</taxon>
        <taxon>Mycolicibacterium</taxon>
    </lineage>
</organism>
<dbReference type="Pfam" id="PF11222">
    <property type="entry name" value="DUF3017"/>
    <property type="match status" value="1"/>
</dbReference>
<gene>
    <name evidence="1" type="ORF">C731_1246</name>
</gene>
<dbReference type="eggNOG" id="ENOG5033CNM">
    <property type="taxonomic scope" value="Bacteria"/>
</dbReference>
<keyword evidence="2" id="KW-1185">Reference proteome</keyword>
<reference evidence="1 2" key="1">
    <citation type="journal article" date="2012" name="J. Bacteriol.">
        <title>Genome sequence of Mycobacterium hassiacum DSM 44199, a rare source of heat-stable mycobacterial proteins.</title>
        <authorList>
            <person name="Tiago I."/>
            <person name="Maranha A."/>
            <person name="Mendes V."/>
            <person name="Alarico S."/>
            <person name="Moynihan P.J."/>
            <person name="Clarke A.J."/>
            <person name="Macedo-Ribeiro S."/>
            <person name="Pereira P.J."/>
            <person name="Empadinhas N."/>
        </authorList>
    </citation>
    <scope>NUCLEOTIDE SEQUENCE [LARGE SCALE GENOMIC DNA]</scope>
    <source>
        <strain evidence="2">DSM 44199 / CIP 105218 / JCM 12690 / 3849</strain>
    </source>
</reference>